<evidence type="ECO:0000313" key="2">
    <source>
        <dbReference type="Proteomes" id="UP000308600"/>
    </source>
</evidence>
<keyword evidence="2" id="KW-1185">Reference proteome</keyword>
<sequence length="204" mass="23602">MPATWTTDEQKAWMFTKIPGFIEARGRSRSTAYAKGVHKAFSDSWPEVDALGLTPGQDGRLSAADEEALQLFKKKRGKILAWLQRNSTQRGRMANRAVKHLMASHGVKRRRTYQPGELYNKLYPEKVAATYQERKQEGMTRGQRLNLIKKISDELLEEETEEIKQEVAEEQVKRREELNKTFNESDIEDAMDELTRQEFVALKL</sequence>
<protein>
    <submittedName>
        <fullName evidence="1">Uncharacterized protein</fullName>
    </submittedName>
</protein>
<dbReference type="EMBL" id="ML208929">
    <property type="protein sequence ID" value="TFK59623.1"/>
    <property type="molecule type" value="Genomic_DNA"/>
</dbReference>
<name>A0ACD3A1V5_9AGAR</name>
<accession>A0ACD3A1V5</accession>
<organism evidence="1 2">
    <name type="scientific">Pluteus cervinus</name>
    <dbReference type="NCBI Taxonomy" id="181527"/>
    <lineage>
        <taxon>Eukaryota</taxon>
        <taxon>Fungi</taxon>
        <taxon>Dikarya</taxon>
        <taxon>Basidiomycota</taxon>
        <taxon>Agaricomycotina</taxon>
        <taxon>Agaricomycetes</taxon>
        <taxon>Agaricomycetidae</taxon>
        <taxon>Agaricales</taxon>
        <taxon>Pluteineae</taxon>
        <taxon>Pluteaceae</taxon>
        <taxon>Pluteus</taxon>
    </lineage>
</organism>
<dbReference type="Proteomes" id="UP000308600">
    <property type="component" value="Unassembled WGS sequence"/>
</dbReference>
<evidence type="ECO:0000313" key="1">
    <source>
        <dbReference type="EMBL" id="TFK59623.1"/>
    </source>
</evidence>
<reference evidence="1 2" key="1">
    <citation type="journal article" date="2019" name="Nat. Ecol. Evol.">
        <title>Megaphylogeny resolves global patterns of mushroom evolution.</title>
        <authorList>
            <person name="Varga T."/>
            <person name="Krizsan K."/>
            <person name="Foldi C."/>
            <person name="Dima B."/>
            <person name="Sanchez-Garcia M."/>
            <person name="Sanchez-Ramirez S."/>
            <person name="Szollosi G.J."/>
            <person name="Szarkandi J.G."/>
            <person name="Papp V."/>
            <person name="Albert L."/>
            <person name="Andreopoulos W."/>
            <person name="Angelini C."/>
            <person name="Antonin V."/>
            <person name="Barry K.W."/>
            <person name="Bougher N.L."/>
            <person name="Buchanan P."/>
            <person name="Buyck B."/>
            <person name="Bense V."/>
            <person name="Catcheside P."/>
            <person name="Chovatia M."/>
            <person name="Cooper J."/>
            <person name="Damon W."/>
            <person name="Desjardin D."/>
            <person name="Finy P."/>
            <person name="Geml J."/>
            <person name="Haridas S."/>
            <person name="Hughes K."/>
            <person name="Justo A."/>
            <person name="Karasinski D."/>
            <person name="Kautmanova I."/>
            <person name="Kiss B."/>
            <person name="Kocsube S."/>
            <person name="Kotiranta H."/>
            <person name="LaButti K.M."/>
            <person name="Lechner B.E."/>
            <person name="Liimatainen K."/>
            <person name="Lipzen A."/>
            <person name="Lukacs Z."/>
            <person name="Mihaltcheva S."/>
            <person name="Morgado L.N."/>
            <person name="Niskanen T."/>
            <person name="Noordeloos M.E."/>
            <person name="Ohm R.A."/>
            <person name="Ortiz-Santana B."/>
            <person name="Ovrebo C."/>
            <person name="Racz N."/>
            <person name="Riley R."/>
            <person name="Savchenko A."/>
            <person name="Shiryaev A."/>
            <person name="Soop K."/>
            <person name="Spirin V."/>
            <person name="Szebenyi C."/>
            <person name="Tomsovsky M."/>
            <person name="Tulloss R.E."/>
            <person name="Uehling J."/>
            <person name="Grigoriev I.V."/>
            <person name="Vagvolgyi C."/>
            <person name="Papp T."/>
            <person name="Martin F.M."/>
            <person name="Miettinen O."/>
            <person name="Hibbett D.S."/>
            <person name="Nagy L.G."/>
        </authorList>
    </citation>
    <scope>NUCLEOTIDE SEQUENCE [LARGE SCALE GENOMIC DNA]</scope>
    <source>
        <strain evidence="1 2">NL-1719</strain>
    </source>
</reference>
<proteinExistence type="predicted"/>
<gene>
    <name evidence="1" type="ORF">BDN72DRAFT_905671</name>
</gene>